<feature type="chain" id="PRO_5023945526" evidence="1">
    <location>
        <begin position="21"/>
        <end position="87"/>
    </location>
</feature>
<dbReference type="SUPFAM" id="SSF51735">
    <property type="entry name" value="NAD(P)-binding Rossmann-fold domains"/>
    <property type="match status" value="1"/>
</dbReference>
<reference evidence="2" key="1">
    <citation type="submission" date="2019-10" db="EMBL/GenBank/DDBJ databases">
        <authorList>
            <person name="Nor Muhammad N."/>
        </authorList>
    </citation>
    <scope>NUCLEOTIDE SEQUENCE</scope>
</reference>
<protein>
    <submittedName>
        <fullName evidence="2">Naphthalene dioxygenase</fullName>
    </submittedName>
</protein>
<accession>A0A5K1JSR6</accession>
<keyword evidence="2" id="KW-0560">Oxidoreductase</keyword>
<dbReference type="InterPro" id="IPR036291">
    <property type="entry name" value="NAD(P)-bd_dom_sf"/>
</dbReference>
<evidence type="ECO:0000313" key="2">
    <source>
        <dbReference type="EMBL" id="VWO94199.1"/>
    </source>
</evidence>
<sequence>MLLSLHFLLTQLLLPALLKGKESSGDGHARVITTSSPYAYVGHLDFDTFKDGAARRRVSTEALYQQSKLADIVVAFELRGGTGRRTS</sequence>
<keyword evidence="1" id="KW-0732">Signal</keyword>
<evidence type="ECO:0000256" key="1">
    <source>
        <dbReference type="SAM" id="SignalP"/>
    </source>
</evidence>
<gene>
    <name evidence="2" type="primary">T2C913</name>
</gene>
<keyword evidence="2" id="KW-0223">Dioxygenase</keyword>
<feature type="signal peptide" evidence="1">
    <location>
        <begin position="1"/>
        <end position="20"/>
    </location>
</feature>
<dbReference type="GO" id="GO:0051213">
    <property type="term" value="F:dioxygenase activity"/>
    <property type="evidence" value="ECO:0007669"/>
    <property type="project" value="UniProtKB-KW"/>
</dbReference>
<proteinExistence type="predicted"/>
<organism evidence="2">
    <name type="scientific">Ganoderma boninense</name>
    <dbReference type="NCBI Taxonomy" id="34458"/>
    <lineage>
        <taxon>Eukaryota</taxon>
        <taxon>Fungi</taxon>
        <taxon>Dikarya</taxon>
        <taxon>Basidiomycota</taxon>
        <taxon>Agaricomycotina</taxon>
        <taxon>Agaricomycetes</taxon>
        <taxon>Polyporales</taxon>
        <taxon>Polyporaceae</taxon>
        <taxon>Ganoderma</taxon>
    </lineage>
</organism>
<dbReference type="AlphaFoldDB" id="A0A5K1JSR6"/>
<name>A0A5K1JSR6_9APHY</name>
<dbReference type="EMBL" id="LR723833">
    <property type="protein sequence ID" value="VWO94199.1"/>
    <property type="molecule type" value="Genomic_DNA"/>
</dbReference>
<dbReference type="Gene3D" id="3.40.50.720">
    <property type="entry name" value="NAD(P)-binding Rossmann-like Domain"/>
    <property type="match status" value="1"/>
</dbReference>